<feature type="domain" description="DM10" evidence="6">
    <location>
        <begin position="239"/>
        <end position="368"/>
    </location>
</feature>
<dbReference type="GO" id="GO:0005930">
    <property type="term" value="C:axoneme"/>
    <property type="evidence" value="ECO:0007669"/>
    <property type="project" value="UniProtKB-SubCell"/>
</dbReference>
<dbReference type="InterPro" id="IPR006602">
    <property type="entry name" value="DM10_dom"/>
</dbReference>
<accession>A0A3B3XDG7</accession>
<keyword evidence="5" id="KW-0966">Cell projection</keyword>
<protein>
    <recommendedName>
        <fullName evidence="6">DM10 domain-containing protein</fullName>
    </recommendedName>
</protein>
<dbReference type="PANTHER" id="PTHR12086:SF9">
    <property type="entry name" value="EF-HAND DOMAIN-CONTAINING PROTEIN 1"/>
    <property type="match status" value="1"/>
</dbReference>
<keyword evidence="3" id="KW-0677">Repeat</keyword>
<dbReference type="GO" id="GO:0000281">
    <property type="term" value="P:mitotic cytokinesis"/>
    <property type="evidence" value="ECO:0007669"/>
    <property type="project" value="TreeGrafter"/>
</dbReference>
<reference evidence="7" key="1">
    <citation type="submission" date="2025-08" db="UniProtKB">
        <authorList>
            <consortium name="Ensembl"/>
        </authorList>
    </citation>
    <scope>IDENTIFICATION</scope>
</reference>
<dbReference type="PANTHER" id="PTHR12086">
    <property type="entry name" value="EF-HAND DOMAIN C-TERMINAL CONTAINING PROTEIN"/>
    <property type="match status" value="1"/>
</dbReference>
<evidence type="ECO:0000256" key="1">
    <source>
        <dbReference type="ARBA" id="ARBA00004430"/>
    </source>
</evidence>
<evidence type="ECO:0000259" key="6">
    <source>
        <dbReference type="PROSITE" id="PS51336"/>
    </source>
</evidence>
<keyword evidence="2" id="KW-0963">Cytoplasm</keyword>
<proteinExistence type="predicted"/>
<dbReference type="GO" id="GO:0072686">
    <property type="term" value="C:mitotic spindle"/>
    <property type="evidence" value="ECO:0007669"/>
    <property type="project" value="TreeGrafter"/>
</dbReference>
<keyword evidence="8" id="KW-1185">Reference proteome</keyword>
<dbReference type="FunFam" id="2.30.29.170:FF:000004">
    <property type="entry name" value="EF-hand domain containing 2"/>
    <property type="match status" value="1"/>
</dbReference>
<dbReference type="Proteomes" id="UP000261480">
    <property type="component" value="Unplaced"/>
</dbReference>
<feature type="domain" description="DM10" evidence="6">
    <location>
        <begin position="90"/>
        <end position="195"/>
    </location>
</feature>
<dbReference type="Pfam" id="PF06565">
    <property type="entry name" value="DM10_dom"/>
    <property type="match status" value="3"/>
</dbReference>
<dbReference type="GO" id="GO:0060285">
    <property type="term" value="P:cilium-dependent cell motility"/>
    <property type="evidence" value="ECO:0007669"/>
    <property type="project" value="TreeGrafter"/>
</dbReference>
<dbReference type="SMART" id="SM00676">
    <property type="entry name" value="DM10"/>
    <property type="match status" value="3"/>
</dbReference>
<dbReference type="GO" id="GO:0007052">
    <property type="term" value="P:mitotic spindle organization"/>
    <property type="evidence" value="ECO:0007669"/>
    <property type="project" value="TreeGrafter"/>
</dbReference>
<evidence type="ECO:0000256" key="3">
    <source>
        <dbReference type="ARBA" id="ARBA00022737"/>
    </source>
</evidence>
<name>A0A3B3XDG7_9TELE</name>
<evidence type="ECO:0000256" key="5">
    <source>
        <dbReference type="ARBA" id="ARBA00023273"/>
    </source>
</evidence>
<evidence type="ECO:0000256" key="4">
    <source>
        <dbReference type="ARBA" id="ARBA00023212"/>
    </source>
</evidence>
<dbReference type="AlphaFoldDB" id="A0A3B3XDG7"/>
<dbReference type="STRING" id="48701.ENSPMEP00000013008"/>
<evidence type="ECO:0000313" key="8">
    <source>
        <dbReference type="Proteomes" id="UP000261480"/>
    </source>
</evidence>
<sequence>MSTEWNNGLPFIPGYTFRDLAKTAFHRSQTLGYKNGFALSYRPSVVIGKEVLAAEPLTHHEIDKLCFETPYAVYDKPEYEEFIPAHVALDKKVLRFYGHFKEEILHSPAESYRVRPVTIYYYLEDDSMCIIEPSVVNSGLPQGKRIKRQRLPKNEFGNYYNWKDLNLAMDLEVYGTTYRISDCDLFTKEFMESEGIVLNEPENTPEDPYIKRRSIKPNQEHINKSPAKFEKLYRFLHMDSMVLRFYGQWVECDAYQSHTWPVIIYYYLVDDTVDVREAHQRNSGRDPFPLFISRQRIPKKVKEVLKKCSNNELLHKMKIIVMEISDDLVEEYISPKDFQLGQKIKLLSHHFFLYDCDGFTREYYQKNYPDMDMKAVEIPKMEDKSKKAQVIPPYNGFGSLEDSLQNCYSLIPEPPKQNILKRLVNSNKKLRYVAKLDSPYPEDRDRRFILSYHLDTDMISIYETPRRNSGIISGKFLAKCQVAKPGSTVDNPVYYTPADLVIGATVEVFSHRFILINADLYVLKYLESNSDQVPSQTLESLKQTVGAEKEKTLIRDEVTIEARKCATSGGFELLCPLRDSIIGFKHPVLMMTDWQGDRGRKV</sequence>
<evidence type="ECO:0000313" key="7">
    <source>
        <dbReference type="Ensembl" id="ENSPMEP00000013008.1"/>
    </source>
</evidence>
<dbReference type="Gene3D" id="2.30.29.170">
    <property type="match status" value="3"/>
</dbReference>
<dbReference type="FunFam" id="2.30.29.170:FF:000002">
    <property type="entry name" value="EF-hand domain (C-terminal) containing 1"/>
    <property type="match status" value="1"/>
</dbReference>
<feature type="domain" description="DM10" evidence="6">
    <location>
        <begin position="426"/>
        <end position="530"/>
    </location>
</feature>
<dbReference type="Ensembl" id="ENSPMET00000020581.1">
    <property type="protein sequence ID" value="ENSPMEP00000013008.1"/>
    <property type="gene ID" value="ENSPMEG00000015466.1"/>
</dbReference>
<reference evidence="7" key="2">
    <citation type="submission" date="2025-09" db="UniProtKB">
        <authorList>
            <consortium name="Ensembl"/>
        </authorList>
    </citation>
    <scope>IDENTIFICATION</scope>
</reference>
<comment type="subcellular location">
    <subcellularLocation>
        <location evidence="1">Cytoplasm</location>
        <location evidence="1">Cytoskeleton</location>
        <location evidence="1">Cilium axoneme</location>
    </subcellularLocation>
</comment>
<keyword evidence="4" id="KW-0206">Cytoskeleton</keyword>
<dbReference type="InterPro" id="IPR040193">
    <property type="entry name" value="EFHC1/EFHC2/EFHB"/>
</dbReference>
<evidence type="ECO:0000256" key="2">
    <source>
        <dbReference type="ARBA" id="ARBA00022490"/>
    </source>
</evidence>
<dbReference type="PROSITE" id="PS51336">
    <property type="entry name" value="DM10"/>
    <property type="match status" value="3"/>
</dbReference>
<dbReference type="GO" id="GO:0043014">
    <property type="term" value="F:alpha-tubulin binding"/>
    <property type="evidence" value="ECO:0007669"/>
    <property type="project" value="TreeGrafter"/>
</dbReference>
<organism evidence="7 8">
    <name type="scientific">Poecilia mexicana</name>
    <dbReference type="NCBI Taxonomy" id="48701"/>
    <lineage>
        <taxon>Eukaryota</taxon>
        <taxon>Metazoa</taxon>
        <taxon>Chordata</taxon>
        <taxon>Craniata</taxon>
        <taxon>Vertebrata</taxon>
        <taxon>Euteleostomi</taxon>
        <taxon>Actinopterygii</taxon>
        <taxon>Neopterygii</taxon>
        <taxon>Teleostei</taxon>
        <taxon>Neoteleostei</taxon>
        <taxon>Acanthomorphata</taxon>
        <taxon>Ovalentaria</taxon>
        <taxon>Atherinomorphae</taxon>
        <taxon>Cyprinodontiformes</taxon>
        <taxon>Poeciliidae</taxon>
        <taxon>Poeciliinae</taxon>
        <taxon>Poecilia</taxon>
    </lineage>
</organism>